<dbReference type="GO" id="GO:0003723">
    <property type="term" value="F:RNA binding"/>
    <property type="evidence" value="ECO:0007669"/>
    <property type="project" value="TreeGrafter"/>
</dbReference>
<feature type="compositionally biased region" description="Basic and acidic residues" evidence="3">
    <location>
        <begin position="223"/>
        <end position="283"/>
    </location>
</feature>
<dbReference type="GO" id="GO:0000398">
    <property type="term" value="P:mRNA splicing, via spliceosome"/>
    <property type="evidence" value="ECO:0007669"/>
    <property type="project" value="TreeGrafter"/>
</dbReference>
<dbReference type="PANTHER" id="PTHR31809">
    <property type="entry name" value="BUD13 HOMOLOG"/>
    <property type="match status" value="1"/>
</dbReference>
<reference evidence="4 5" key="1">
    <citation type="journal article" date="2022" name="Nat. Ecol. Evol.">
        <title>A masculinizing supergene underlies an exaggerated male reproductive morph in a spider.</title>
        <authorList>
            <person name="Hendrickx F."/>
            <person name="De Corte Z."/>
            <person name="Sonet G."/>
            <person name="Van Belleghem S.M."/>
            <person name="Kostlbacher S."/>
            <person name="Vangestel C."/>
        </authorList>
    </citation>
    <scope>NUCLEOTIDE SEQUENCE [LARGE SCALE GENOMIC DNA]</scope>
    <source>
        <strain evidence="4">W744_W776</strain>
    </source>
</reference>
<dbReference type="Pfam" id="PF09736">
    <property type="entry name" value="Bud13"/>
    <property type="match status" value="1"/>
</dbReference>
<evidence type="ECO:0000256" key="1">
    <source>
        <dbReference type="ARBA" id="ARBA00011069"/>
    </source>
</evidence>
<dbReference type="Proteomes" id="UP000827092">
    <property type="component" value="Unassembled WGS sequence"/>
</dbReference>
<gene>
    <name evidence="4" type="ORF">JTE90_020829</name>
</gene>
<dbReference type="GO" id="GO:0070274">
    <property type="term" value="C:RES complex"/>
    <property type="evidence" value="ECO:0007669"/>
    <property type="project" value="TreeGrafter"/>
</dbReference>
<dbReference type="EMBL" id="JAFNEN010000716">
    <property type="protein sequence ID" value="KAG8178124.1"/>
    <property type="molecule type" value="Genomic_DNA"/>
</dbReference>
<dbReference type="GO" id="GO:0005684">
    <property type="term" value="C:U2-type spliceosomal complex"/>
    <property type="evidence" value="ECO:0007669"/>
    <property type="project" value="TreeGrafter"/>
</dbReference>
<evidence type="ECO:0000256" key="2">
    <source>
        <dbReference type="ARBA" id="ARBA00014454"/>
    </source>
</evidence>
<organism evidence="4 5">
    <name type="scientific">Oedothorax gibbosus</name>
    <dbReference type="NCBI Taxonomy" id="931172"/>
    <lineage>
        <taxon>Eukaryota</taxon>
        <taxon>Metazoa</taxon>
        <taxon>Ecdysozoa</taxon>
        <taxon>Arthropoda</taxon>
        <taxon>Chelicerata</taxon>
        <taxon>Arachnida</taxon>
        <taxon>Araneae</taxon>
        <taxon>Araneomorphae</taxon>
        <taxon>Entelegynae</taxon>
        <taxon>Araneoidea</taxon>
        <taxon>Linyphiidae</taxon>
        <taxon>Erigoninae</taxon>
        <taxon>Oedothorax</taxon>
    </lineage>
</organism>
<feature type="region of interest" description="Disordered" evidence="3">
    <location>
        <begin position="351"/>
        <end position="401"/>
    </location>
</feature>
<feature type="region of interest" description="Disordered" evidence="3">
    <location>
        <begin position="446"/>
        <end position="472"/>
    </location>
</feature>
<feature type="compositionally biased region" description="Basic and acidic residues" evidence="3">
    <location>
        <begin position="372"/>
        <end position="388"/>
    </location>
</feature>
<feature type="region of interest" description="Disordered" evidence="3">
    <location>
        <begin position="1"/>
        <end position="39"/>
    </location>
</feature>
<name>A0AAV6U210_9ARAC</name>
<evidence type="ECO:0000313" key="5">
    <source>
        <dbReference type="Proteomes" id="UP000827092"/>
    </source>
</evidence>
<evidence type="ECO:0000313" key="4">
    <source>
        <dbReference type="EMBL" id="KAG8178124.1"/>
    </source>
</evidence>
<protein>
    <recommendedName>
        <fullName evidence="2">BUD13 homolog</fullName>
    </recommendedName>
</protein>
<dbReference type="InterPro" id="IPR018609">
    <property type="entry name" value="Bud13"/>
</dbReference>
<proteinExistence type="inferred from homology"/>
<keyword evidence="5" id="KW-1185">Reference proteome</keyword>
<dbReference type="AlphaFoldDB" id="A0AAV6U210"/>
<comment type="caution">
    <text evidence="4">The sequence shown here is derived from an EMBL/GenBank/DDBJ whole genome shotgun (WGS) entry which is preliminary data.</text>
</comment>
<dbReference type="InterPro" id="IPR051112">
    <property type="entry name" value="CWC26_splicing_factor"/>
</dbReference>
<comment type="similarity">
    <text evidence="1">Belongs to the CWC26 family.</text>
</comment>
<evidence type="ECO:0000256" key="3">
    <source>
        <dbReference type="SAM" id="MobiDB-lite"/>
    </source>
</evidence>
<feature type="region of interest" description="Disordered" evidence="3">
    <location>
        <begin position="91"/>
        <end position="331"/>
    </location>
</feature>
<feature type="compositionally biased region" description="Polar residues" evidence="3">
    <location>
        <begin position="1"/>
        <end position="11"/>
    </location>
</feature>
<feature type="compositionally biased region" description="Basic and acidic residues" evidence="3">
    <location>
        <begin position="12"/>
        <end position="23"/>
    </location>
</feature>
<feature type="compositionally biased region" description="Basic and acidic residues" evidence="3">
    <location>
        <begin position="91"/>
        <end position="104"/>
    </location>
</feature>
<dbReference type="PANTHER" id="PTHR31809:SF0">
    <property type="entry name" value="BUD13 HOMOLOG"/>
    <property type="match status" value="1"/>
</dbReference>
<accession>A0AAV6U210</accession>
<sequence>MMAANTSNSKTEYLKRYLGGEKKEKRKKKPKPSSSSLVPRIKIVDKNIDVKAIKFGDEVDVEEDEAPVVAEVIDDRPEEVKLKEVFDSSRWKKLDSASEDEHLRNLSNSSQKRTHSDDNSPRQNKHSRKRMDSDSDCSPPRISRNSHNKKLSRHDSGSDLSPPRNSKRLSKGSNRHDSGSDLSPPRQGHKSRNLKNVTKHNSDSDISPPRRNNTSQRSKVVKRHDSDESPPRRNDASRGSRDRNQSYKVDSSKRKVRNDSDSDLSPERQGPRKESSKKSRGSDSDLSPPRKNSGRGINLRDEKMRPSKTLSGLKAGLQNAETLRLETNELRHREKEQIEKLGAELSGRDARTVVRDRKTGKRRDLEEEDREKEEKERRLSEQQKKYSEWGKGIEQSEKQKSKFSEDLYEMSKPMARHRDDDDLEEMLKARIDAEDPMAEYMLKKRKQNDAARMPEYSGPPPPPNRFGIKPGYRWDGVDRSNGFERKYFEKINSSKATEEEAYLWSVQDM</sequence>
<feature type="compositionally biased region" description="Basic and acidic residues" evidence="3">
    <location>
        <begin position="351"/>
        <end position="365"/>
    </location>
</feature>